<keyword evidence="3" id="KW-1185">Reference proteome</keyword>
<reference evidence="2" key="1">
    <citation type="journal article" date="2014" name="Int. J. Syst. Evol. Microbiol.">
        <title>Complete genome sequence of Corynebacterium casei LMG S-19264T (=DSM 44701T), isolated from a smear-ripened cheese.</title>
        <authorList>
            <consortium name="US DOE Joint Genome Institute (JGI-PGF)"/>
            <person name="Walter F."/>
            <person name="Albersmeier A."/>
            <person name="Kalinowski J."/>
            <person name="Ruckert C."/>
        </authorList>
    </citation>
    <scope>NUCLEOTIDE SEQUENCE</scope>
    <source>
        <strain evidence="2">CGMCC 1.8984</strain>
    </source>
</reference>
<comment type="caution">
    <text evidence="2">The sequence shown here is derived from an EMBL/GenBank/DDBJ whole genome shotgun (WGS) entry which is preliminary data.</text>
</comment>
<sequence>MSVRSLLRTPARRTQRQLASESGITQAAVSKGLREIGEVALAARRGSLPAAEQLWAKFVEEYPGARGIRSHWYSLDSPVRPDVPHFSIAFWAPASLGFGRVVDVGGDV</sequence>
<organism evidence="2 3">
    <name type="scientific">Agromyces bauzanensis</name>
    <dbReference type="NCBI Taxonomy" id="1308924"/>
    <lineage>
        <taxon>Bacteria</taxon>
        <taxon>Bacillati</taxon>
        <taxon>Actinomycetota</taxon>
        <taxon>Actinomycetes</taxon>
        <taxon>Micrococcales</taxon>
        <taxon>Microbacteriaceae</taxon>
        <taxon>Agromyces</taxon>
    </lineage>
</organism>
<protein>
    <submittedName>
        <fullName evidence="2">Uncharacterized protein</fullName>
    </submittedName>
</protein>
<feature type="region of interest" description="Disordered" evidence="1">
    <location>
        <begin position="1"/>
        <end position="21"/>
    </location>
</feature>
<gene>
    <name evidence="2" type="ORF">GCM10011372_29090</name>
</gene>
<proteinExistence type="predicted"/>
<dbReference type="AlphaFoldDB" id="A0A917UV58"/>
<dbReference type="Proteomes" id="UP000636956">
    <property type="component" value="Unassembled WGS sequence"/>
</dbReference>
<dbReference type="EMBL" id="BMMD01000019">
    <property type="protein sequence ID" value="GGJ88664.1"/>
    <property type="molecule type" value="Genomic_DNA"/>
</dbReference>
<evidence type="ECO:0000256" key="1">
    <source>
        <dbReference type="SAM" id="MobiDB-lite"/>
    </source>
</evidence>
<reference evidence="2" key="2">
    <citation type="submission" date="2020-09" db="EMBL/GenBank/DDBJ databases">
        <authorList>
            <person name="Sun Q."/>
            <person name="Zhou Y."/>
        </authorList>
    </citation>
    <scope>NUCLEOTIDE SEQUENCE</scope>
    <source>
        <strain evidence="2">CGMCC 1.8984</strain>
    </source>
</reference>
<accession>A0A917UV58</accession>
<evidence type="ECO:0000313" key="3">
    <source>
        <dbReference type="Proteomes" id="UP000636956"/>
    </source>
</evidence>
<name>A0A917UV58_9MICO</name>
<evidence type="ECO:0000313" key="2">
    <source>
        <dbReference type="EMBL" id="GGJ88664.1"/>
    </source>
</evidence>